<evidence type="ECO:0000256" key="4">
    <source>
        <dbReference type="ARBA" id="ARBA00022741"/>
    </source>
</evidence>
<organism evidence="10">
    <name type="scientific">freshwater metagenome</name>
    <dbReference type="NCBI Taxonomy" id="449393"/>
    <lineage>
        <taxon>unclassified sequences</taxon>
        <taxon>metagenomes</taxon>
        <taxon>ecological metagenomes</taxon>
    </lineage>
</organism>
<name>A0A6J5ZGX2_9ZZZZ</name>
<evidence type="ECO:0000256" key="7">
    <source>
        <dbReference type="ARBA" id="ARBA00032554"/>
    </source>
</evidence>
<dbReference type="Pfam" id="PF00288">
    <property type="entry name" value="GHMP_kinases_N"/>
    <property type="match status" value="1"/>
</dbReference>
<sequence>MAGTLEIEPLGEWATIIPTDNTNLAWKAAELVAAAYGVEPNFHISINKRIPVAAGLAGGSADGAAALVACDAVLGSALSRVQLDEMASQLGSDVPFMLRGGCALGQGRGHLLSPVMTRGSFHWVLATFREGLSTAAMYAKLDDQRRTKDGIDLTPDPQVPEAVLHALARGDAQLLGAALFNDLQGPAIATRPALKSALDFGMDYGALGCVVSGSGPTCAFLVADESKAIDLVIALMGSGLVDHALHAHGPVHGARVIPR</sequence>
<proteinExistence type="inferred from homology"/>
<comment type="similarity">
    <text evidence="1">Belongs to the GHMP kinase family. IspE subfamily.</text>
</comment>
<dbReference type="AlphaFoldDB" id="A0A6J5ZGX2"/>
<evidence type="ECO:0000256" key="1">
    <source>
        <dbReference type="ARBA" id="ARBA00009684"/>
    </source>
</evidence>
<evidence type="ECO:0000256" key="6">
    <source>
        <dbReference type="ARBA" id="ARBA00022840"/>
    </source>
</evidence>
<accession>A0A6J5ZGX2</accession>
<feature type="domain" description="GHMP kinase N-terminal" evidence="8">
    <location>
        <begin position="23"/>
        <end position="101"/>
    </location>
</feature>
<evidence type="ECO:0000256" key="3">
    <source>
        <dbReference type="ARBA" id="ARBA00022679"/>
    </source>
</evidence>
<dbReference type="GO" id="GO:0050515">
    <property type="term" value="F:4-(cytidine 5'-diphospho)-2-C-methyl-D-erythritol kinase activity"/>
    <property type="evidence" value="ECO:0007669"/>
    <property type="project" value="UniProtKB-EC"/>
</dbReference>
<evidence type="ECO:0000313" key="10">
    <source>
        <dbReference type="EMBL" id="CAB4341835.1"/>
    </source>
</evidence>
<gene>
    <name evidence="10" type="ORF">UFOPK3770_01026</name>
</gene>
<protein>
    <recommendedName>
        <fullName evidence="2">4-(cytidine 5'-diphospho)-2-C-methyl-D-erythritol kinase</fullName>
        <ecNumber evidence="2">2.7.1.148</ecNumber>
    </recommendedName>
    <alternativeName>
        <fullName evidence="7">4-(cytidine-5'-diphospho)-2-C-methyl-D-erythritol kinase</fullName>
    </alternativeName>
</protein>
<dbReference type="InterPro" id="IPR006204">
    <property type="entry name" value="GHMP_kinase_N_dom"/>
</dbReference>
<evidence type="ECO:0000256" key="2">
    <source>
        <dbReference type="ARBA" id="ARBA00012052"/>
    </source>
</evidence>
<keyword evidence="3" id="KW-0808">Transferase</keyword>
<dbReference type="InterPro" id="IPR004424">
    <property type="entry name" value="IspE"/>
</dbReference>
<dbReference type="Pfam" id="PF08544">
    <property type="entry name" value="GHMP_kinases_C"/>
    <property type="match status" value="1"/>
</dbReference>
<evidence type="ECO:0000256" key="5">
    <source>
        <dbReference type="ARBA" id="ARBA00022777"/>
    </source>
</evidence>
<dbReference type="PANTHER" id="PTHR43527">
    <property type="entry name" value="4-DIPHOSPHOCYTIDYL-2-C-METHYL-D-ERYTHRITOL KINASE, CHLOROPLASTIC"/>
    <property type="match status" value="1"/>
</dbReference>
<keyword evidence="5" id="KW-0418">Kinase</keyword>
<dbReference type="InterPro" id="IPR036554">
    <property type="entry name" value="GHMP_kinase_C_sf"/>
</dbReference>
<reference evidence="10" key="1">
    <citation type="submission" date="2020-05" db="EMBL/GenBank/DDBJ databases">
        <authorList>
            <person name="Chiriac C."/>
            <person name="Salcher M."/>
            <person name="Ghai R."/>
            <person name="Kavagutti S V."/>
        </authorList>
    </citation>
    <scope>NUCLEOTIDE SEQUENCE</scope>
</reference>
<dbReference type="NCBIfam" id="NF002870">
    <property type="entry name" value="PRK03188.1"/>
    <property type="match status" value="1"/>
</dbReference>
<dbReference type="Gene3D" id="3.30.230.10">
    <property type="match status" value="1"/>
</dbReference>
<dbReference type="PIRSF" id="PIRSF010376">
    <property type="entry name" value="IspE"/>
    <property type="match status" value="1"/>
</dbReference>
<feature type="domain" description="GHMP kinase C-terminal" evidence="9">
    <location>
        <begin position="164"/>
        <end position="229"/>
    </location>
</feature>
<keyword evidence="6" id="KW-0067">ATP-binding</keyword>
<dbReference type="EC" id="2.7.1.148" evidence="2"/>
<evidence type="ECO:0000259" key="8">
    <source>
        <dbReference type="Pfam" id="PF00288"/>
    </source>
</evidence>
<dbReference type="GO" id="GO:0005524">
    <property type="term" value="F:ATP binding"/>
    <property type="evidence" value="ECO:0007669"/>
    <property type="project" value="UniProtKB-KW"/>
</dbReference>
<dbReference type="GO" id="GO:0016114">
    <property type="term" value="P:terpenoid biosynthetic process"/>
    <property type="evidence" value="ECO:0007669"/>
    <property type="project" value="InterPro"/>
</dbReference>
<dbReference type="Gene3D" id="3.30.70.890">
    <property type="entry name" value="GHMP kinase, C-terminal domain"/>
    <property type="match status" value="1"/>
</dbReference>
<dbReference type="InterPro" id="IPR020568">
    <property type="entry name" value="Ribosomal_Su5_D2-typ_SF"/>
</dbReference>
<dbReference type="EMBL" id="CAESAJ010000125">
    <property type="protein sequence ID" value="CAB4341835.1"/>
    <property type="molecule type" value="Genomic_DNA"/>
</dbReference>
<dbReference type="InterPro" id="IPR014721">
    <property type="entry name" value="Ribsml_uS5_D2-typ_fold_subgr"/>
</dbReference>
<dbReference type="PANTHER" id="PTHR43527:SF2">
    <property type="entry name" value="4-DIPHOSPHOCYTIDYL-2-C-METHYL-D-ERYTHRITOL KINASE, CHLOROPLASTIC"/>
    <property type="match status" value="1"/>
</dbReference>
<dbReference type="InterPro" id="IPR013750">
    <property type="entry name" value="GHMP_kinase_C_dom"/>
</dbReference>
<dbReference type="SUPFAM" id="SSF55060">
    <property type="entry name" value="GHMP Kinase, C-terminal domain"/>
    <property type="match status" value="1"/>
</dbReference>
<keyword evidence="4" id="KW-0547">Nucleotide-binding</keyword>
<dbReference type="SUPFAM" id="SSF54211">
    <property type="entry name" value="Ribosomal protein S5 domain 2-like"/>
    <property type="match status" value="1"/>
</dbReference>
<evidence type="ECO:0000259" key="9">
    <source>
        <dbReference type="Pfam" id="PF08544"/>
    </source>
</evidence>